<evidence type="ECO:0000259" key="8">
    <source>
        <dbReference type="Pfam" id="PF25183"/>
    </source>
</evidence>
<keyword evidence="5" id="KW-0472">Membrane</keyword>
<dbReference type="GO" id="GO:0009279">
    <property type="term" value="C:cell outer membrane"/>
    <property type="evidence" value="ECO:0007669"/>
    <property type="project" value="UniProtKB-SubCell"/>
</dbReference>
<feature type="signal peptide" evidence="7">
    <location>
        <begin position="1"/>
        <end position="28"/>
    </location>
</feature>
<evidence type="ECO:0000313" key="9">
    <source>
        <dbReference type="EMBL" id="RFU15122.1"/>
    </source>
</evidence>
<sequence>MSRQIHAVYLKCLFSPVLLLAIALPALGQSTATVTGIVQDTSDARIPHANVKLINTQTGTESTSQTNNAGDFALPNVMPGHYTLQIERDGFDTTQLTGITLNVGDNKSVIIRMKVGSKNETVTVDGRGLTINTTDASVSTVIDRKFVENTPLNGRSFQSLILLTPGSVTNTPQQAASIGNSGEFSINGQRTESNYYTVDGVSANAGIAVGVGGGGTSGSLPASTALGTTQALVSVDALQEFRVESSTYSAEYGRNPGGQFSMVTRSGANDLHGSLFDYFRNDALDANNWFNDNTDPITRRTAEHQNDFGGTLGGPIRLGKLYNGTNKSFFFVSYEGLRLLEPVAASINPVPDAALRQSAVGLMQNVLNAFPKPTMSTDLTPGLAAFVGSWSNPSQEDATSIRVDHSLGSRDHLFFRFSDTPSNSSTRGTSTNSSPSVVSTYQYATKTYTFGNTFVLKPWLTTETRLNFSSNNVTAHETNDNFGGAVPVDLAALEGISTDSQSQVALVIGGYDPTLIQLYATSQQQQWNVVQTLIAQRGRHTIKVGIDWRRVAPFANVGSPSAAYYFYSPTTAANNSVDIGLGESSAKFYPVYMNFSVFVQDEWRISQRLSLSGGIRWDVNPAPGVRQGLMPYTVKGLSNLSTMTLAPQGTPLWSTAWYNFAPRLGVAYTLDTVPAHLTVLRAGAGVFFDTGQQVGSAGYSGVGLSARNYFGSEFGTTAAFPAPVSEVTPAINPPTPTYSTVYTNPANLQVPYTYQWNVSLEQALGNLQSLTMSYVGSNGRKLLQETELSVGALNPSFSSLVVYTNGLTSNYNALQVQFKRQVSHGLQALASYTWSHSLDYGSYNTDFPYQYGNSDFDVRHNATGALSYDIGGLKGKSWQHMLSSGWGLDGRFTARTGFPVTLEGNSSFDPVTQELYFGGLDRVPNVPVYISGTTIYGKQRINPLAFTVPADGVVGNAPRNFVTGFGAVQTDLAVRRSFSIFERLNGQFRIEAFNLLNHPNFGIIGSTCSYSEGPCTNVQFGQATATLSQSLGGLSPIYQMGGPRSLQASLRLSF</sequence>
<protein>
    <submittedName>
        <fullName evidence="9">TonB-dependent receptor</fullName>
    </submittedName>
</protein>
<dbReference type="SUPFAM" id="SSF49452">
    <property type="entry name" value="Starch-binding domain-like"/>
    <property type="match status" value="1"/>
</dbReference>
<feature type="domain" description="TonB-dependent transporter Oar-like beta-barrel" evidence="8">
    <location>
        <begin position="363"/>
        <end position="1029"/>
    </location>
</feature>
<evidence type="ECO:0000256" key="7">
    <source>
        <dbReference type="SAM" id="SignalP"/>
    </source>
</evidence>
<dbReference type="InterPro" id="IPR013784">
    <property type="entry name" value="Carb-bd-like_fold"/>
</dbReference>
<evidence type="ECO:0000256" key="5">
    <source>
        <dbReference type="ARBA" id="ARBA00023136"/>
    </source>
</evidence>
<dbReference type="Gene3D" id="2.40.170.20">
    <property type="entry name" value="TonB-dependent receptor, beta-barrel domain"/>
    <property type="match status" value="1"/>
</dbReference>
<evidence type="ECO:0000256" key="4">
    <source>
        <dbReference type="ARBA" id="ARBA00022692"/>
    </source>
</evidence>
<accession>A0A372IJJ6</accession>
<reference evidence="9 10" key="1">
    <citation type="submission" date="2018-08" db="EMBL/GenBank/DDBJ databases">
        <title>Acidipila sp. 4G-K13, an acidobacterium isolated from forest soil.</title>
        <authorList>
            <person name="Gao Z.-H."/>
            <person name="Qiu L.-H."/>
        </authorList>
    </citation>
    <scope>NUCLEOTIDE SEQUENCE [LARGE SCALE GENOMIC DNA]</scope>
    <source>
        <strain evidence="9 10">4G-K13</strain>
    </source>
</reference>
<feature type="domain" description="TonB-dependent transporter Oar-like beta-barrel" evidence="8">
    <location>
        <begin position="263"/>
        <end position="358"/>
    </location>
</feature>
<evidence type="ECO:0000256" key="3">
    <source>
        <dbReference type="ARBA" id="ARBA00022452"/>
    </source>
</evidence>
<dbReference type="SUPFAM" id="SSF56935">
    <property type="entry name" value="Porins"/>
    <property type="match status" value="1"/>
</dbReference>
<dbReference type="PANTHER" id="PTHR30069:SF46">
    <property type="entry name" value="OAR PROTEIN"/>
    <property type="match status" value="1"/>
</dbReference>
<keyword evidence="2" id="KW-0813">Transport</keyword>
<name>A0A372IJJ6_9BACT</name>
<keyword evidence="9" id="KW-0675">Receptor</keyword>
<dbReference type="Proteomes" id="UP000264702">
    <property type="component" value="Unassembled WGS sequence"/>
</dbReference>
<dbReference type="GO" id="GO:0044718">
    <property type="term" value="P:siderophore transmembrane transport"/>
    <property type="evidence" value="ECO:0007669"/>
    <property type="project" value="TreeGrafter"/>
</dbReference>
<proteinExistence type="predicted"/>
<keyword evidence="7" id="KW-0732">Signal</keyword>
<dbReference type="OrthoDB" id="97893at2"/>
<dbReference type="PANTHER" id="PTHR30069">
    <property type="entry name" value="TONB-DEPENDENT OUTER MEMBRANE RECEPTOR"/>
    <property type="match status" value="1"/>
</dbReference>
<feature type="chain" id="PRO_5016689124" evidence="7">
    <location>
        <begin position="29"/>
        <end position="1054"/>
    </location>
</feature>
<dbReference type="Pfam" id="PF13620">
    <property type="entry name" value="CarboxypepD_reg"/>
    <property type="match status" value="1"/>
</dbReference>
<dbReference type="AlphaFoldDB" id="A0A372IJJ6"/>
<evidence type="ECO:0000256" key="1">
    <source>
        <dbReference type="ARBA" id="ARBA00004571"/>
    </source>
</evidence>
<evidence type="ECO:0000256" key="2">
    <source>
        <dbReference type="ARBA" id="ARBA00022448"/>
    </source>
</evidence>
<keyword evidence="4" id="KW-0812">Transmembrane</keyword>
<dbReference type="RefSeq" id="WP_117302947.1">
    <property type="nucleotide sequence ID" value="NZ_QVQT02000007.1"/>
</dbReference>
<dbReference type="EMBL" id="QVQT01000007">
    <property type="protein sequence ID" value="RFU15122.1"/>
    <property type="molecule type" value="Genomic_DNA"/>
</dbReference>
<dbReference type="InterPro" id="IPR057601">
    <property type="entry name" value="Oar-like_b-barrel"/>
</dbReference>
<keyword evidence="3" id="KW-1134">Transmembrane beta strand</keyword>
<keyword evidence="10" id="KW-1185">Reference proteome</keyword>
<evidence type="ECO:0000313" key="10">
    <source>
        <dbReference type="Proteomes" id="UP000264702"/>
    </source>
</evidence>
<dbReference type="InterPro" id="IPR036942">
    <property type="entry name" value="Beta-barrel_TonB_sf"/>
</dbReference>
<dbReference type="GO" id="GO:0030246">
    <property type="term" value="F:carbohydrate binding"/>
    <property type="evidence" value="ECO:0007669"/>
    <property type="project" value="InterPro"/>
</dbReference>
<gene>
    <name evidence="9" type="ORF">D0Y96_18450</name>
</gene>
<comment type="subcellular location">
    <subcellularLocation>
        <location evidence="1">Cell outer membrane</location>
        <topology evidence="1">Multi-pass membrane protein</topology>
    </subcellularLocation>
</comment>
<dbReference type="Pfam" id="PF25183">
    <property type="entry name" value="OMP_b-brl_4"/>
    <property type="match status" value="2"/>
</dbReference>
<dbReference type="InterPro" id="IPR039426">
    <property type="entry name" value="TonB-dep_rcpt-like"/>
</dbReference>
<organism evidence="9 10">
    <name type="scientific">Paracidobacterium acidisoli</name>
    <dbReference type="NCBI Taxonomy" id="2303751"/>
    <lineage>
        <taxon>Bacteria</taxon>
        <taxon>Pseudomonadati</taxon>
        <taxon>Acidobacteriota</taxon>
        <taxon>Terriglobia</taxon>
        <taxon>Terriglobales</taxon>
        <taxon>Acidobacteriaceae</taxon>
        <taxon>Paracidobacterium</taxon>
    </lineage>
</organism>
<comment type="caution">
    <text evidence="9">The sequence shown here is derived from an EMBL/GenBank/DDBJ whole genome shotgun (WGS) entry which is preliminary data.</text>
</comment>
<evidence type="ECO:0000256" key="6">
    <source>
        <dbReference type="ARBA" id="ARBA00023237"/>
    </source>
</evidence>
<keyword evidence="6" id="KW-0998">Cell outer membrane</keyword>
<dbReference type="Gene3D" id="2.60.40.1120">
    <property type="entry name" value="Carboxypeptidase-like, regulatory domain"/>
    <property type="match status" value="1"/>
</dbReference>
<dbReference type="GO" id="GO:0015344">
    <property type="term" value="F:siderophore uptake transmembrane transporter activity"/>
    <property type="evidence" value="ECO:0007669"/>
    <property type="project" value="TreeGrafter"/>
</dbReference>